<dbReference type="OrthoDB" id="2440769at2759"/>
<gene>
    <name evidence="1" type="ORF">RFULGI_LOCUS8939</name>
</gene>
<keyword evidence="2" id="KW-1185">Reference proteome</keyword>
<name>A0A9N9H9F7_9GLOM</name>
<comment type="caution">
    <text evidence="1">The sequence shown here is derived from an EMBL/GenBank/DDBJ whole genome shotgun (WGS) entry which is preliminary data.</text>
</comment>
<dbReference type="Proteomes" id="UP000789396">
    <property type="component" value="Unassembled WGS sequence"/>
</dbReference>
<protein>
    <submittedName>
        <fullName evidence="1">13913_t:CDS:1</fullName>
    </submittedName>
</protein>
<dbReference type="EMBL" id="CAJVPZ010015120">
    <property type="protein sequence ID" value="CAG8663341.1"/>
    <property type="molecule type" value="Genomic_DNA"/>
</dbReference>
<sequence length="208" mass="23482">LNEKQPGFQCNSGSKFSDIEETSSVTITSLYNHLFSNSNTRFSGPYILGWDNKDLLDASLKGVEFRPFAFKVGKYLIQIISIGIESNSDLMGAGIGYMSSFIGEYNKKQASFIQTVEPNYLYQIAIYQSNQDPILILGTSPNNVWKKTGLFKKFCGTQLFGLENSLTQKEISTQKISKCTPVSWNNEAIINNIFNYHLKKRTIANINW</sequence>
<dbReference type="AlphaFoldDB" id="A0A9N9H9F7"/>
<evidence type="ECO:0000313" key="2">
    <source>
        <dbReference type="Proteomes" id="UP000789396"/>
    </source>
</evidence>
<feature type="non-terminal residue" evidence="1">
    <location>
        <position position="1"/>
    </location>
</feature>
<proteinExistence type="predicted"/>
<evidence type="ECO:0000313" key="1">
    <source>
        <dbReference type="EMBL" id="CAG8663341.1"/>
    </source>
</evidence>
<organism evidence="1 2">
    <name type="scientific">Racocetra fulgida</name>
    <dbReference type="NCBI Taxonomy" id="60492"/>
    <lineage>
        <taxon>Eukaryota</taxon>
        <taxon>Fungi</taxon>
        <taxon>Fungi incertae sedis</taxon>
        <taxon>Mucoromycota</taxon>
        <taxon>Glomeromycotina</taxon>
        <taxon>Glomeromycetes</taxon>
        <taxon>Diversisporales</taxon>
        <taxon>Gigasporaceae</taxon>
        <taxon>Racocetra</taxon>
    </lineage>
</organism>
<accession>A0A9N9H9F7</accession>
<reference evidence="1" key="1">
    <citation type="submission" date="2021-06" db="EMBL/GenBank/DDBJ databases">
        <authorList>
            <person name="Kallberg Y."/>
            <person name="Tangrot J."/>
            <person name="Rosling A."/>
        </authorList>
    </citation>
    <scope>NUCLEOTIDE SEQUENCE</scope>
    <source>
        <strain evidence="1">IN212</strain>
    </source>
</reference>